<dbReference type="GO" id="GO:0005737">
    <property type="term" value="C:cytoplasm"/>
    <property type="evidence" value="ECO:0007669"/>
    <property type="project" value="TreeGrafter"/>
</dbReference>
<dbReference type="SUPFAM" id="SSF49764">
    <property type="entry name" value="HSP20-like chaperones"/>
    <property type="match status" value="1"/>
</dbReference>
<dbReference type="InterPro" id="IPR008978">
    <property type="entry name" value="HSP20-like_chaperone"/>
</dbReference>
<dbReference type="FunFam" id="1.10.220.10:FF:000002">
    <property type="entry name" value="Annexin"/>
    <property type="match status" value="1"/>
</dbReference>
<reference evidence="8" key="1">
    <citation type="journal article" date="2019" name="Science">
        <title>Mutation of a bHLH transcription factor allowed almond domestication.</title>
        <authorList>
            <person name="Sanchez-Perez R."/>
            <person name="Pavan S."/>
            <person name="Mazzeo R."/>
            <person name="Moldovan C."/>
            <person name="Aiese Cigliano R."/>
            <person name="Del Cueto J."/>
            <person name="Ricciardi F."/>
            <person name="Lotti C."/>
            <person name="Ricciardi L."/>
            <person name="Dicenta F."/>
            <person name="Lopez-Marques R.L."/>
            <person name="Lindberg Moller B."/>
        </authorList>
    </citation>
    <scope>NUCLEOTIDE SEQUENCE</scope>
</reference>
<evidence type="ECO:0000313" key="8">
    <source>
        <dbReference type="EMBL" id="BBG95453.1"/>
    </source>
</evidence>
<dbReference type="EMBL" id="AP019297">
    <property type="protein sequence ID" value="BBG95453.1"/>
    <property type="molecule type" value="Genomic_DNA"/>
</dbReference>
<feature type="domain" description="SHSP" evidence="7">
    <location>
        <begin position="396"/>
        <end position="507"/>
    </location>
</feature>
<dbReference type="GO" id="GO:0009408">
    <property type="term" value="P:response to heat"/>
    <property type="evidence" value="ECO:0007669"/>
    <property type="project" value="TreeGrafter"/>
</dbReference>
<evidence type="ECO:0000256" key="4">
    <source>
        <dbReference type="ARBA" id="ARBA00023302"/>
    </source>
</evidence>
<proteinExistence type="inferred from homology"/>
<name>A0A4Y1QU80_PRUDU</name>
<dbReference type="GO" id="GO:0005509">
    <property type="term" value="F:calcium ion binding"/>
    <property type="evidence" value="ECO:0007669"/>
    <property type="project" value="InterPro"/>
</dbReference>
<evidence type="ECO:0000256" key="1">
    <source>
        <dbReference type="ARBA" id="ARBA00022737"/>
    </source>
</evidence>
<dbReference type="Gene3D" id="1.10.220.10">
    <property type="entry name" value="Annexin"/>
    <property type="match status" value="3"/>
</dbReference>
<dbReference type="InterPro" id="IPR002068">
    <property type="entry name" value="A-crystallin/Hsp20_dom"/>
</dbReference>
<protein>
    <submittedName>
        <fullName evidence="8">Annexin 1</fullName>
    </submittedName>
</protein>
<dbReference type="GO" id="GO:0009414">
    <property type="term" value="P:response to water deprivation"/>
    <property type="evidence" value="ECO:0007669"/>
    <property type="project" value="TreeGrafter"/>
</dbReference>
<dbReference type="InterPro" id="IPR001464">
    <property type="entry name" value="Annexin"/>
</dbReference>
<keyword evidence="2" id="KW-0106">Calcium</keyword>
<dbReference type="Pfam" id="PF00191">
    <property type="entry name" value="Annexin"/>
    <property type="match status" value="2"/>
</dbReference>
<dbReference type="GO" id="GO:0005886">
    <property type="term" value="C:plasma membrane"/>
    <property type="evidence" value="ECO:0007669"/>
    <property type="project" value="TreeGrafter"/>
</dbReference>
<keyword evidence="4" id="KW-0111">Calcium/phospholipid-binding</keyword>
<evidence type="ECO:0000256" key="3">
    <source>
        <dbReference type="ARBA" id="ARBA00023216"/>
    </source>
</evidence>
<keyword evidence="3" id="KW-0041">Annexin</keyword>
<dbReference type="InterPro" id="IPR037104">
    <property type="entry name" value="Annexin_sf"/>
</dbReference>
<dbReference type="InterPro" id="IPR018502">
    <property type="entry name" value="Annexin_repeat"/>
</dbReference>
<dbReference type="GO" id="GO:0009409">
    <property type="term" value="P:response to cold"/>
    <property type="evidence" value="ECO:0007669"/>
    <property type="project" value="TreeGrafter"/>
</dbReference>
<comment type="similarity">
    <text evidence="5 6">Belongs to the small heat shock protein (HSP20) family.</text>
</comment>
<dbReference type="CDD" id="cd06464">
    <property type="entry name" value="ACD_sHsps-like"/>
    <property type="match status" value="1"/>
</dbReference>
<evidence type="ECO:0000256" key="6">
    <source>
        <dbReference type="RuleBase" id="RU003616"/>
    </source>
</evidence>
<dbReference type="Gene3D" id="2.60.40.790">
    <property type="match status" value="1"/>
</dbReference>
<dbReference type="PANTHER" id="PTHR10502">
    <property type="entry name" value="ANNEXIN"/>
    <property type="match status" value="1"/>
</dbReference>
<organism evidence="8">
    <name type="scientific">Prunus dulcis</name>
    <name type="common">Almond</name>
    <name type="synonym">Amygdalus dulcis</name>
    <dbReference type="NCBI Taxonomy" id="3755"/>
    <lineage>
        <taxon>Eukaryota</taxon>
        <taxon>Viridiplantae</taxon>
        <taxon>Streptophyta</taxon>
        <taxon>Embryophyta</taxon>
        <taxon>Tracheophyta</taxon>
        <taxon>Spermatophyta</taxon>
        <taxon>Magnoliopsida</taxon>
        <taxon>eudicotyledons</taxon>
        <taxon>Gunneridae</taxon>
        <taxon>Pentapetalae</taxon>
        <taxon>rosids</taxon>
        <taxon>fabids</taxon>
        <taxon>Rosales</taxon>
        <taxon>Rosaceae</taxon>
        <taxon>Amygdaloideae</taxon>
        <taxon>Amygdaleae</taxon>
        <taxon>Prunus</taxon>
    </lineage>
</organism>
<dbReference type="GO" id="GO:0009651">
    <property type="term" value="P:response to salt stress"/>
    <property type="evidence" value="ECO:0007669"/>
    <property type="project" value="TreeGrafter"/>
</dbReference>
<dbReference type="PROSITE" id="PS01031">
    <property type="entry name" value="SHSP"/>
    <property type="match status" value="1"/>
</dbReference>
<evidence type="ECO:0000256" key="5">
    <source>
        <dbReference type="PROSITE-ProRule" id="PRU00285"/>
    </source>
</evidence>
<dbReference type="GO" id="GO:0001786">
    <property type="term" value="F:phosphatidylserine binding"/>
    <property type="evidence" value="ECO:0007669"/>
    <property type="project" value="TreeGrafter"/>
</dbReference>
<dbReference type="PANTHER" id="PTHR10502:SF190">
    <property type="entry name" value="OS09G0453300 PROTEIN"/>
    <property type="match status" value="1"/>
</dbReference>
<dbReference type="Pfam" id="PF00011">
    <property type="entry name" value="HSP20"/>
    <property type="match status" value="1"/>
</dbReference>
<dbReference type="SMART" id="SM00335">
    <property type="entry name" value="ANX"/>
    <property type="match status" value="2"/>
</dbReference>
<accession>A0A4Y1QU80</accession>
<sequence>MRKSTNFWLKNKNHMTYSLSTTILPALNWHAQKAKIPSLASKSFAFIKVHVILLLYLNASPMGTKMLNMSALNLESECKEIHDSWGQLNQLALALAGRTRLERQHIRETYKAIYGEDLANRLQKADQMADNRKQAAAGVGVSPKLCAALSMWMIEQHERDAIVVREALDDQQGDINYSALVEIFVGRKSSQILLIKQAYQRGFRRQLDQDIIHIEPPHPYQKILVALVASHKAHQADISQHIAKSDARRLYETGEGSSGPIEAVVLEILSKRSIPQLKLTFSFYKHIYGHEYTEFLKTRNSGEFENAMQTVVQCIYRPATYFATILYASIKGSMTDKGALARVMARVMVNRAEVDMDEIQREFKRQHGIELRDALCDKNKESIKSPMETKLAANDEQCYEVFEPFCQWKKEEGLDILEVHLPGFKRQDVRVQINNKGILTISGKQSMEEETASPPSRFLKEIKISTNCNTSGIRAKFSHGILSISMPKKVTNLSTQLSGSGDKIKAAEIATWSSINYYLLGLRSKVLTKEMVLKMAGSLWEWLLEEYI</sequence>
<dbReference type="SUPFAM" id="SSF47874">
    <property type="entry name" value="Annexin"/>
    <property type="match status" value="1"/>
</dbReference>
<dbReference type="PRINTS" id="PR00196">
    <property type="entry name" value="ANNEXIN"/>
</dbReference>
<gene>
    <name evidence="8" type="ORF">Prudu_004004</name>
</gene>
<dbReference type="GO" id="GO:0005544">
    <property type="term" value="F:calcium-dependent phospholipid binding"/>
    <property type="evidence" value="ECO:0007669"/>
    <property type="project" value="UniProtKB-KW"/>
</dbReference>
<evidence type="ECO:0000259" key="7">
    <source>
        <dbReference type="PROSITE" id="PS01031"/>
    </source>
</evidence>
<dbReference type="AlphaFoldDB" id="A0A4Y1QU80"/>
<dbReference type="PROSITE" id="PS51897">
    <property type="entry name" value="ANNEXIN_2"/>
    <property type="match status" value="2"/>
</dbReference>
<keyword evidence="1" id="KW-0677">Repeat</keyword>
<evidence type="ECO:0000256" key="2">
    <source>
        <dbReference type="ARBA" id="ARBA00022837"/>
    </source>
</evidence>